<reference evidence="10" key="2">
    <citation type="submission" date="2025-08" db="UniProtKB">
        <authorList>
            <consortium name="Ensembl"/>
        </authorList>
    </citation>
    <scope>IDENTIFICATION</scope>
</reference>
<evidence type="ECO:0000256" key="4">
    <source>
        <dbReference type="ARBA" id="ARBA00022833"/>
    </source>
</evidence>
<dbReference type="SMART" id="SM00323">
    <property type="entry name" value="RasGAP"/>
    <property type="match status" value="1"/>
</dbReference>
<dbReference type="PROSITE" id="PS50004">
    <property type="entry name" value="C2"/>
    <property type="match status" value="2"/>
</dbReference>
<evidence type="ECO:0000256" key="3">
    <source>
        <dbReference type="ARBA" id="ARBA00022771"/>
    </source>
</evidence>
<dbReference type="SUPFAM" id="SSF50729">
    <property type="entry name" value="PH domain-like"/>
    <property type="match status" value="1"/>
</dbReference>
<keyword evidence="11" id="KW-1185">Reference proteome</keyword>
<evidence type="ECO:0000256" key="6">
    <source>
        <dbReference type="SAM" id="MobiDB-lite"/>
    </source>
</evidence>
<feature type="domain" description="PH" evidence="7">
    <location>
        <begin position="515"/>
        <end position="614"/>
    </location>
</feature>
<organism evidence="10 11">
    <name type="scientific">Oncorhynchus mykiss</name>
    <name type="common">Rainbow trout</name>
    <name type="synonym">Salmo gairdneri</name>
    <dbReference type="NCBI Taxonomy" id="8022"/>
    <lineage>
        <taxon>Eukaryota</taxon>
        <taxon>Metazoa</taxon>
        <taxon>Chordata</taxon>
        <taxon>Craniata</taxon>
        <taxon>Vertebrata</taxon>
        <taxon>Euteleostomi</taxon>
        <taxon>Actinopterygii</taxon>
        <taxon>Neopterygii</taxon>
        <taxon>Teleostei</taxon>
        <taxon>Protacanthopterygii</taxon>
        <taxon>Salmoniformes</taxon>
        <taxon>Salmonidae</taxon>
        <taxon>Salmoninae</taxon>
        <taxon>Oncorhynchus</taxon>
    </lineage>
</organism>
<dbReference type="SMART" id="SM00107">
    <property type="entry name" value="BTK"/>
    <property type="match status" value="1"/>
</dbReference>
<feature type="domain" description="C2" evidence="8">
    <location>
        <begin position="1"/>
        <end position="115"/>
    </location>
</feature>
<protein>
    <submittedName>
        <fullName evidence="10">RAS p21 protein activator 2</fullName>
    </submittedName>
</protein>
<dbReference type="GO" id="GO:0008270">
    <property type="term" value="F:zinc ion binding"/>
    <property type="evidence" value="ECO:0007669"/>
    <property type="project" value="UniProtKB-KW"/>
</dbReference>
<keyword evidence="2" id="KW-0479">Metal-binding</keyword>
<dbReference type="InterPro" id="IPR011993">
    <property type="entry name" value="PH-like_dom_sf"/>
</dbReference>
<dbReference type="SMART" id="SM00233">
    <property type="entry name" value="PH"/>
    <property type="match status" value="1"/>
</dbReference>
<dbReference type="Pfam" id="PF00616">
    <property type="entry name" value="RasGAP"/>
    <property type="match status" value="1"/>
</dbReference>
<dbReference type="Gene3D" id="2.30.29.30">
    <property type="entry name" value="Pleckstrin-homology domain (PH domain)/Phosphotyrosine-binding domain (PTB)"/>
    <property type="match status" value="1"/>
</dbReference>
<dbReference type="InterPro" id="IPR001849">
    <property type="entry name" value="PH_domain"/>
</dbReference>
<dbReference type="Gene3D" id="2.60.40.150">
    <property type="entry name" value="C2 domain"/>
    <property type="match status" value="2"/>
</dbReference>
<dbReference type="Pfam" id="PF00168">
    <property type="entry name" value="C2"/>
    <property type="match status" value="2"/>
</dbReference>
<proteinExistence type="predicted"/>
<dbReference type="Proteomes" id="UP000694395">
    <property type="component" value="Chromosome 27"/>
</dbReference>
<dbReference type="PANTHER" id="PTHR10194">
    <property type="entry name" value="RAS GTPASE-ACTIVATING PROTEINS"/>
    <property type="match status" value="1"/>
</dbReference>
<feature type="domain" description="Ras-GAP" evidence="9">
    <location>
        <begin position="307"/>
        <end position="445"/>
    </location>
</feature>
<evidence type="ECO:0000256" key="5">
    <source>
        <dbReference type="PROSITE-ProRule" id="PRU00432"/>
    </source>
</evidence>
<dbReference type="Pfam" id="PF00779">
    <property type="entry name" value="BTK"/>
    <property type="match status" value="1"/>
</dbReference>
<reference evidence="10" key="3">
    <citation type="submission" date="2025-09" db="UniProtKB">
        <authorList>
            <consortium name="Ensembl"/>
        </authorList>
    </citation>
    <scope>IDENTIFICATION</scope>
</reference>
<dbReference type="PROSITE" id="PS50018">
    <property type="entry name" value="RAS_GTPASE_ACTIV_2"/>
    <property type="match status" value="1"/>
</dbReference>
<dbReference type="SUPFAM" id="SSF48350">
    <property type="entry name" value="GTPase activation domain, GAP"/>
    <property type="match status" value="1"/>
</dbReference>
<dbReference type="PROSITE" id="PS50003">
    <property type="entry name" value="PH_DOMAIN"/>
    <property type="match status" value="1"/>
</dbReference>
<dbReference type="InterPro" id="IPR000008">
    <property type="entry name" value="C2_dom"/>
</dbReference>
<dbReference type="InterPro" id="IPR001562">
    <property type="entry name" value="Znf_Btk_motif"/>
</dbReference>
<dbReference type="Gene3D" id="1.10.506.10">
    <property type="entry name" value="GTPase Activation - p120gap, domain 1"/>
    <property type="match status" value="1"/>
</dbReference>
<dbReference type="SMART" id="SM00239">
    <property type="entry name" value="C2"/>
    <property type="match status" value="2"/>
</dbReference>
<keyword evidence="4" id="KW-0862">Zinc</keyword>
<reference evidence="10" key="1">
    <citation type="submission" date="2020-07" db="EMBL/GenBank/DDBJ databases">
        <title>A long reads based de novo assembly of the rainbow trout Arlee double haploid line genome.</title>
        <authorList>
            <person name="Gao G."/>
            <person name="Palti Y."/>
        </authorList>
    </citation>
    <scope>NUCLEOTIDE SEQUENCE [LARGE SCALE GENOMIC DNA]</scope>
</reference>
<evidence type="ECO:0000259" key="9">
    <source>
        <dbReference type="PROSITE" id="PS50018"/>
    </source>
</evidence>
<dbReference type="InterPro" id="IPR008936">
    <property type="entry name" value="Rho_GTPase_activation_prot"/>
</dbReference>
<accession>A0A8C7U1P6</accession>
<dbReference type="GeneTree" id="ENSGT00940000158201"/>
<gene>
    <name evidence="10" type="primary">rasa2</name>
</gene>
<evidence type="ECO:0000259" key="8">
    <source>
        <dbReference type="PROSITE" id="PS50004"/>
    </source>
</evidence>
<dbReference type="GO" id="GO:0005096">
    <property type="term" value="F:GTPase activator activity"/>
    <property type="evidence" value="ECO:0007669"/>
    <property type="project" value="UniProtKB-KW"/>
</dbReference>
<dbReference type="PROSITE" id="PS51113">
    <property type="entry name" value="ZF_BTK"/>
    <property type="match status" value="1"/>
</dbReference>
<dbReference type="InterPro" id="IPR035892">
    <property type="entry name" value="C2_domain_sf"/>
</dbReference>
<sequence length="745" mass="84526">MATSTFSCEDGMEEDGVSEGEGKNLGPCSGPNRQRDLCTFCTISLDQEEVFRTKVFDKSLSPFYGEDFYFEIPRPFQCLSFYVFAKGVFQRDLPVGKVSIRKEELCKFSGKEHWFGLQPVDPNSEVQGKVHLEMRLNELIIENGSMCQQLLVRIIECQGLPLISGQNCDPYATVSLVGPCICKYHIHLVCVIECFSLCLSVCVCVCRVDLWNNGNLAQDVFLGETRVSVKILRNDHIHRAWYLLQPKGNGKSKTDDLGSLRLNVTYTEDNVLPSACYTPLRTLLLKSPDIKPISASAAHILGDICRERYEAVLPVVRLLLHHSRLVPFVSAITVLELENTQEANTIFRGNSLATRCIDDMMKIVGRSYLTVTLKPVLDEICDSNKTCEIDPIKLKEGDNVEVNKENLQGYVQKVFSSITQSSSSCPPLMCDVFRSLRHMASKRFPGERGITRIFVLSPHLHPTSSSAGLQSSGNLSKSSFKESYMYDFFKSFQEDKCIEKVKKVIKLTVPISRDYLFCFREIQKRAQGRKRIGKRNFKKRWLRVTNRELSYHKHREALCIIPVKNIRAVEKLYESAFNRKNMFQVLHSEKPLYVQAGNCVEASEWVEVLSQVSRCNPDRLGTFHPSAHVAGAWLCCRSLSDNQPGCKPCTPTLLANLQLDIDCDRETERIFSLLTSSYSKLQKMEDACASIAVYQGPPREQDDYSLFTIQDPKETFHTVQQITHILEELQREHDTRSGTAQYGSQ</sequence>
<keyword evidence="1" id="KW-0343">GTPase activation</keyword>
<evidence type="ECO:0000313" key="11">
    <source>
        <dbReference type="Proteomes" id="UP000694395"/>
    </source>
</evidence>
<dbReference type="AlphaFoldDB" id="A0A8C7U1P6"/>
<dbReference type="PANTHER" id="PTHR10194:SF21">
    <property type="entry name" value="RAS GTPASE-ACTIVATING PROTEIN 2"/>
    <property type="match status" value="1"/>
</dbReference>
<name>A0A8C7U1P6_ONCMY</name>
<dbReference type="InterPro" id="IPR001936">
    <property type="entry name" value="RasGAP_dom"/>
</dbReference>
<evidence type="ECO:0000313" key="10">
    <source>
        <dbReference type="Ensembl" id="ENSOMYP00000090127.2"/>
    </source>
</evidence>
<dbReference type="Ensembl" id="ENSOMYT00000098121.2">
    <property type="protein sequence ID" value="ENSOMYP00000090127.2"/>
    <property type="gene ID" value="ENSOMYG00000041372.2"/>
</dbReference>
<evidence type="ECO:0000256" key="2">
    <source>
        <dbReference type="ARBA" id="ARBA00022723"/>
    </source>
</evidence>
<keyword evidence="3 5" id="KW-0863">Zinc-finger</keyword>
<dbReference type="InterPro" id="IPR039360">
    <property type="entry name" value="Ras_GTPase"/>
</dbReference>
<feature type="domain" description="C2" evidence="8">
    <location>
        <begin position="126"/>
        <end position="242"/>
    </location>
</feature>
<evidence type="ECO:0000256" key="1">
    <source>
        <dbReference type="ARBA" id="ARBA00022468"/>
    </source>
</evidence>
<dbReference type="GO" id="GO:0035556">
    <property type="term" value="P:intracellular signal transduction"/>
    <property type="evidence" value="ECO:0007669"/>
    <property type="project" value="InterPro"/>
</dbReference>
<dbReference type="Pfam" id="PF00169">
    <property type="entry name" value="PH"/>
    <property type="match status" value="1"/>
</dbReference>
<evidence type="ECO:0000259" key="7">
    <source>
        <dbReference type="PROSITE" id="PS50003"/>
    </source>
</evidence>
<dbReference type="SUPFAM" id="SSF49562">
    <property type="entry name" value="C2 domain (Calcium/lipid-binding domain, CaLB)"/>
    <property type="match status" value="2"/>
</dbReference>
<feature type="region of interest" description="Disordered" evidence="6">
    <location>
        <begin position="1"/>
        <end position="28"/>
    </location>
</feature>